<feature type="domain" description="C2H2-type" evidence="14">
    <location>
        <begin position="429"/>
        <end position="451"/>
    </location>
</feature>
<dbReference type="InterPro" id="IPR050527">
    <property type="entry name" value="Snail/Krueppel_Znf"/>
</dbReference>
<dbReference type="SUPFAM" id="SSF57667">
    <property type="entry name" value="beta-beta-alpha zinc fingers"/>
    <property type="match status" value="3"/>
</dbReference>
<keyword evidence="5" id="KW-0862">Zinc</keyword>
<evidence type="ECO:0000256" key="13">
    <source>
        <dbReference type="SAM" id="MobiDB-lite"/>
    </source>
</evidence>
<dbReference type="FunFam" id="3.30.160.60:FF:001228">
    <property type="entry name" value="Zinc finger protein 236"/>
    <property type="match status" value="1"/>
</dbReference>
<dbReference type="InterPro" id="IPR013087">
    <property type="entry name" value="Znf_C2H2_type"/>
</dbReference>
<dbReference type="FunFam" id="3.30.160.60:FF:000110">
    <property type="entry name" value="Zinc finger protein-like"/>
    <property type="match status" value="1"/>
</dbReference>
<dbReference type="OrthoDB" id="3533395at2759"/>
<feature type="compositionally biased region" description="Low complexity" evidence="13">
    <location>
        <begin position="514"/>
        <end position="530"/>
    </location>
</feature>
<keyword evidence="3" id="KW-0677">Repeat</keyword>
<feature type="region of interest" description="Disordered" evidence="13">
    <location>
        <begin position="152"/>
        <end position="239"/>
    </location>
</feature>
<dbReference type="STRING" id="151549.A0A4C1X403"/>
<feature type="compositionally biased region" description="Basic and acidic residues" evidence="13">
    <location>
        <begin position="174"/>
        <end position="187"/>
    </location>
</feature>
<evidence type="ECO:0000259" key="14">
    <source>
        <dbReference type="PROSITE" id="PS50157"/>
    </source>
</evidence>
<keyword evidence="4 11" id="KW-0863">Zinc-finger</keyword>
<accession>A0A4C1X403</accession>
<evidence type="ECO:0000256" key="8">
    <source>
        <dbReference type="ARBA" id="ARBA00023163"/>
    </source>
</evidence>
<keyword evidence="12" id="KW-0175">Coiled coil</keyword>
<keyword evidence="6" id="KW-0805">Transcription regulation</keyword>
<gene>
    <name evidence="15" type="primary">ZNF681</name>
    <name evidence="15" type="ORF">EVAR_36930_1</name>
</gene>
<dbReference type="PROSITE" id="PS00028">
    <property type="entry name" value="ZINC_FINGER_C2H2_1"/>
    <property type="match status" value="6"/>
</dbReference>
<evidence type="ECO:0000256" key="10">
    <source>
        <dbReference type="ARBA" id="ARBA00037948"/>
    </source>
</evidence>
<evidence type="ECO:0000256" key="4">
    <source>
        <dbReference type="ARBA" id="ARBA00022771"/>
    </source>
</evidence>
<dbReference type="EMBL" id="BGZK01000735">
    <property type="protein sequence ID" value="GBP58458.1"/>
    <property type="molecule type" value="Genomic_DNA"/>
</dbReference>
<dbReference type="Proteomes" id="UP000299102">
    <property type="component" value="Unassembled WGS sequence"/>
</dbReference>
<feature type="compositionally biased region" description="Basic residues" evidence="13">
    <location>
        <begin position="155"/>
        <end position="169"/>
    </location>
</feature>
<dbReference type="GO" id="GO:0008270">
    <property type="term" value="F:zinc ion binding"/>
    <property type="evidence" value="ECO:0007669"/>
    <property type="project" value="UniProtKB-KW"/>
</dbReference>
<name>A0A4C1X403_EUMVA</name>
<dbReference type="GO" id="GO:0000981">
    <property type="term" value="F:DNA-binding transcription factor activity, RNA polymerase II-specific"/>
    <property type="evidence" value="ECO:0007669"/>
    <property type="project" value="TreeGrafter"/>
</dbReference>
<feature type="domain" description="C2H2-type" evidence="14">
    <location>
        <begin position="373"/>
        <end position="400"/>
    </location>
</feature>
<dbReference type="SMART" id="SM00355">
    <property type="entry name" value="ZnF_C2H2"/>
    <property type="match status" value="8"/>
</dbReference>
<evidence type="ECO:0000256" key="12">
    <source>
        <dbReference type="SAM" id="Coils"/>
    </source>
</evidence>
<dbReference type="InterPro" id="IPR036236">
    <property type="entry name" value="Znf_C2H2_sf"/>
</dbReference>
<evidence type="ECO:0000313" key="16">
    <source>
        <dbReference type="Proteomes" id="UP000299102"/>
    </source>
</evidence>
<protein>
    <submittedName>
        <fullName evidence="15">Zinc finger protein 681</fullName>
    </submittedName>
</protein>
<evidence type="ECO:0000256" key="3">
    <source>
        <dbReference type="ARBA" id="ARBA00022737"/>
    </source>
</evidence>
<evidence type="ECO:0000256" key="2">
    <source>
        <dbReference type="ARBA" id="ARBA00022723"/>
    </source>
</evidence>
<evidence type="ECO:0000256" key="7">
    <source>
        <dbReference type="ARBA" id="ARBA00023125"/>
    </source>
</evidence>
<feature type="compositionally biased region" description="Gly residues" evidence="13">
    <location>
        <begin position="548"/>
        <end position="563"/>
    </location>
</feature>
<comment type="caution">
    <text evidence="15">The sequence shown here is derived from an EMBL/GenBank/DDBJ whole genome shotgun (WGS) entry which is preliminary data.</text>
</comment>
<feature type="domain" description="C2H2-type" evidence="14">
    <location>
        <begin position="474"/>
        <end position="502"/>
    </location>
</feature>
<dbReference type="AlphaFoldDB" id="A0A4C1X403"/>
<feature type="coiled-coil region" evidence="12">
    <location>
        <begin position="80"/>
        <end position="107"/>
    </location>
</feature>
<evidence type="ECO:0000256" key="11">
    <source>
        <dbReference type="PROSITE-ProRule" id="PRU00042"/>
    </source>
</evidence>
<feature type="compositionally biased region" description="Basic and acidic residues" evidence="13">
    <location>
        <begin position="203"/>
        <end position="213"/>
    </location>
</feature>
<keyword evidence="7" id="KW-0238">DNA-binding</keyword>
<comment type="similarity">
    <text evidence="10">Belongs to the snail C2H2-type zinc-finger protein family.</text>
</comment>
<evidence type="ECO:0000256" key="6">
    <source>
        <dbReference type="ARBA" id="ARBA00023015"/>
    </source>
</evidence>
<keyword evidence="8" id="KW-0804">Transcription</keyword>
<dbReference type="FunFam" id="3.30.160.60:FF:000624">
    <property type="entry name" value="zinc finger protein 697"/>
    <property type="match status" value="1"/>
</dbReference>
<comment type="subcellular location">
    <subcellularLocation>
        <location evidence="1">Nucleus</location>
    </subcellularLocation>
</comment>
<evidence type="ECO:0000256" key="1">
    <source>
        <dbReference type="ARBA" id="ARBA00004123"/>
    </source>
</evidence>
<keyword evidence="9" id="KW-0539">Nucleus</keyword>
<feature type="domain" description="C2H2-type" evidence="14">
    <location>
        <begin position="401"/>
        <end position="428"/>
    </location>
</feature>
<reference evidence="15 16" key="1">
    <citation type="journal article" date="2019" name="Commun. Biol.">
        <title>The bagworm genome reveals a unique fibroin gene that provides high tensile strength.</title>
        <authorList>
            <person name="Kono N."/>
            <person name="Nakamura H."/>
            <person name="Ohtoshi R."/>
            <person name="Tomita M."/>
            <person name="Numata K."/>
            <person name="Arakawa K."/>
        </authorList>
    </citation>
    <scope>NUCLEOTIDE SEQUENCE [LARGE SCALE GENOMIC DNA]</scope>
</reference>
<dbReference type="Pfam" id="PF00096">
    <property type="entry name" value="zf-C2H2"/>
    <property type="match status" value="5"/>
</dbReference>
<sequence>MEEMNEANTTTEPIIKREDNEEVIKTEREIRECVACASLGDDHYDIFCTHTSCASTTLHDFLCRYTEANLATHRHICRTCSQLIDTLERAEIEYNRLKTAFEDIIAKNPLFETSNTSSGDGNLVKTEKADVGNIDDDNWDYDPNLDSDYEPLLVTKKKKRKINKRKKKSSSANDKTKPKSKDGKTEKSTPQQWECGVCGEQSTSEKEAAEHSSQHHSNRILCKDEPQIPNGSHSPLYANGSEENSIAALKLEEPEEEEPNSTAETALLAARRRRGGRGGRAMLPKTVYSCDQCDAKYTSLARFRYHKEKHEVSKPPYICEICGAHYKHKKACDIHVAMHKGISDWKCEECDKLFPSKGALQRHNNIHTGKLNYQCDLCGKSFIHTSSFKMHKLSHTGMKPHACDVCGLALMTRSHLKRHKRVHSGEKRHECTLCGKRFSERYNLVAHAKSHDVGNQSANTEGDNTPAPPRRRLFRCFFCEERFERRYMLERHMEVTHQRSLEKQPPKPRNTMTKLLKAQAAASKAAAEALQTRDTETSEKSPAASEGGDVGGGGGAGDGGGGRPAVKEEARPLVLVLTAGGPEKAQSDEHNTPTSSLALVNTRPISLKGSVFDGPTTFLVLKQENIYVQMKLVAQCSGRAGAAVLRAARLRTTRSVCRTFRTDLLPAPPPALRTHWPKSL</sequence>
<keyword evidence="16" id="KW-1185">Reference proteome</keyword>
<feature type="domain" description="C2H2-type" evidence="14">
    <location>
        <begin position="288"/>
        <end position="315"/>
    </location>
</feature>
<evidence type="ECO:0000256" key="9">
    <source>
        <dbReference type="ARBA" id="ARBA00023242"/>
    </source>
</evidence>
<dbReference type="GO" id="GO:0005634">
    <property type="term" value="C:nucleus"/>
    <property type="evidence" value="ECO:0007669"/>
    <property type="project" value="UniProtKB-SubCell"/>
</dbReference>
<proteinExistence type="inferred from homology"/>
<evidence type="ECO:0000256" key="5">
    <source>
        <dbReference type="ARBA" id="ARBA00022833"/>
    </source>
</evidence>
<dbReference type="GO" id="GO:0000978">
    <property type="term" value="F:RNA polymerase II cis-regulatory region sequence-specific DNA binding"/>
    <property type="evidence" value="ECO:0007669"/>
    <property type="project" value="TreeGrafter"/>
</dbReference>
<feature type="region of interest" description="Disordered" evidence="13">
    <location>
        <begin position="514"/>
        <end position="566"/>
    </location>
</feature>
<evidence type="ECO:0000313" key="15">
    <source>
        <dbReference type="EMBL" id="GBP58458.1"/>
    </source>
</evidence>
<feature type="domain" description="C2H2-type" evidence="14">
    <location>
        <begin position="345"/>
        <end position="372"/>
    </location>
</feature>
<organism evidence="15 16">
    <name type="scientific">Eumeta variegata</name>
    <name type="common">Bagworm moth</name>
    <name type="synonym">Eumeta japonica</name>
    <dbReference type="NCBI Taxonomy" id="151549"/>
    <lineage>
        <taxon>Eukaryota</taxon>
        <taxon>Metazoa</taxon>
        <taxon>Ecdysozoa</taxon>
        <taxon>Arthropoda</taxon>
        <taxon>Hexapoda</taxon>
        <taxon>Insecta</taxon>
        <taxon>Pterygota</taxon>
        <taxon>Neoptera</taxon>
        <taxon>Endopterygota</taxon>
        <taxon>Lepidoptera</taxon>
        <taxon>Glossata</taxon>
        <taxon>Ditrysia</taxon>
        <taxon>Tineoidea</taxon>
        <taxon>Psychidae</taxon>
        <taxon>Oiketicinae</taxon>
        <taxon>Eumeta</taxon>
    </lineage>
</organism>
<dbReference type="PANTHER" id="PTHR24388:SF38">
    <property type="entry name" value="PROTEIN SNAIL"/>
    <property type="match status" value="1"/>
</dbReference>
<dbReference type="PANTHER" id="PTHR24388">
    <property type="entry name" value="ZINC FINGER PROTEIN"/>
    <property type="match status" value="1"/>
</dbReference>
<keyword evidence="2" id="KW-0479">Metal-binding</keyword>
<dbReference type="PROSITE" id="PS50157">
    <property type="entry name" value="ZINC_FINGER_C2H2_2"/>
    <property type="match status" value="6"/>
</dbReference>
<dbReference type="Gene3D" id="3.30.160.60">
    <property type="entry name" value="Classic Zinc Finger"/>
    <property type="match status" value="5"/>
</dbReference>